<dbReference type="PANTHER" id="PTHR34265">
    <property type="entry name" value="TYPE III PANTOTHENATE KINASE"/>
    <property type="match status" value="1"/>
</dbReference>
<evidence type="ECO:0000256" key="12">
    <source>
        <dbReference type="ARBA" id="ARBA00022958"/>
    </source>
</evidence>
<organism evidence="17 18">
    <name type="scientific">Pseudidiomarina planktonica</name>
    <dbReference type="NCBI Taxonomy" id="1323738"/>
    <lineage>
        <taxon>Bacteria</taxon>
        <taxon>Pseudomonadati</taxon>
        <taxon>Pseudomonadota</taxon>
        <taxon>Gammaproteobacteria</taxon>
        <taxon>Alteromonadales</taxon>
        <taxon>Idiomarinaceae</taxon>
        <taxon>Pseudidiomarina</taxon>
    </lineage>
</organism>
<comment type="cofactor">
    <cofactor evidence="16">
        <name>NH4(+)</name>
        <dbReference type="ChEBI" id="CHEBI:28938"/>
    </cofactor>
    <cofactor evidence="16">
        <name>K(+)</name>
        <dbReference type="ChEBI" id="CHEBI:29103"/>
    </cofactor>
    <text evidence="16">A monovalent cation. Ammonium or potassium.</text>
</comment>
<accession>A0A1Y6G485</accession>
<dbReference type="Pfam" id="PF03309">
    <property type="entry name" value="Pan_kinase"/>
    <property type="match status" value="1"/>
</dbReference>
<gene>
    <name evidence="16" type="primary">coaX</name>
    <name evidence="17" type="ORF">SAMN06297229_2449</name>
</gene>
<dbReference type="EC" id="2.7.1.33" evidence="6 16"/>
<keyword evidence="7 16" id="KW-0963">Cytoplasm</keyword>
<feature type="binding site" evidence="16">
    <location>
        <begin position="6"/>
        <end position="13"/>
    </location>
    <ligand>
        <name>ATP</name>
        <dbReference type="ChEBI" id="CHEBI:30616"/>
    </ligand>
</feature>
<dbReference type="GO" id="GO:0015937">
    <property type="term" value="P:coenzyme A biosynthetic process"/>
    <property type="evidence" value="ECO:0007669"/>
    <property type="project" value="UniProtKB-UniRule"/>
</dbReference>
<evidence type="ECO:0000256" key="2">
    <source>
        <dbReference type="ARBA" id="ARBA00001958"/>
    </source>
</evidence>
<keyword evidence="18" id="KW-1185">Reference proteome</keyword>
<feature type="binding site" evidence="16">
    <location>
        <position position="172"/>
    </location>
    <ligand>
        <name>substrate</name>
    </ligand>
</feature>
<dbReference type="OrthoDB" id="9781305at2"/>
<evidence type="ECO:0000256" key="8">
    <source>
        <dbReference type="ARBA" id="ARBA00022679"/>
    </source>
</evidence>
<evidence type="ECO:0000256" key="6">
    <source>
        <dbReference type="ARBA" id="ARBA00012102"/>
    </source>
</evidence>
<evidence type="ECO:0000256" key="1">
    <source>
        <dbReference type="ARBA" id="ARBA00001206"/>
    </source>
</evidence>
<dbReference type="HAMAP" id="MF_01274">
    <property type="entry name" value="Pantothen_kinase_3"/>
    <property type="match status" value="1"/>
</dbReference>
<reference evidence="18" key="1">
    <citation type="submission" date="2017-04" db="EMBL/GenBank/DDBJ databases">
        <authorList>
            <person name="Varghese N."/>
            <person name="Submissions S."/>
        </authorList>
    </citation>
    <scope>NUCLEOTIDE SEQUENCE [LARGE SCALE GENOMIC DNA]</scope>
</reference>
<dbReference type="AlphaFoldDB" id="A0A1Y6G485"/>
<evidence type="ECO:0000256" key="5">
    <source>
        <dbReference type="ARBA" id="ARBA00011738"/>
    </source>
</evidence>
<dbReference type="InterPro" id="IPR043129">
    <property type="entry name" value="ATPase_NBD"/>
</dbReference>
<comment type="cofactor">
    <cofactor evidence="2">
        <name>K(+)</name>
        <dbReference type="ChEBI" id="CHEBI:29103"/>
    </cofactor>
</comment>
<evidence type="ECO:0000256" key="15">
    <source>
        <dbReference type="ARBA" id="ARBA00040883"/>
    </source>
</evidence>
<evidence type="ECO:0000256" key="13">
    <source>
        <dbReference type="ARBA" id="ARBA00022993"/>
    </source>
</evidence>
<keyword evidence="16" id="KW-0479">Metal-binding</keyword>
<dbReference type="EMBL" id="FXWH01000004">
    <property type="protein sequence ID" value="SMQ80836.1"/>
    <property type="molecule type" value="Genomic_DNA"/>
</dbReference>
<feature type="binding site" evidence="16">
    <location>
        <begin position="94"/>
        <end position="97"/>
    </location>
    <ligand>
        <name>substrate</name>
    </ligand>
</feature>
<feature type="binding site" evidence="16">
    <location>
        <position position="116"/>
    </location>
    <ligand>
        <name>K(+)</name>
        <dbReference type="ChEBI" id="CHEBI:29103"/>
    </ligand>
</feature>
<keyword evidence="8 16" id="KW-0808">Transferase</keyword>
<comment type="pathway">
    <text evidence="4 16">Cofactor biosynthesis; coenzyme A biosynthesis; CoA from (R)-pantothenate: step 1/5.</text>
</comment>
<keyword evidence="10 16" id="KW-0418">Kinase</keyword>
<evidence type="ECO:0000256" key="9">
    <source>
        <dbReference type="ARBA" id="ARBA00022741"/>
    </source>
</evidence>
<keyword evidence="9 16" id="KW-0547">Nucleotide-binding</keyword>
<comment type="function">
    <text evidence="16">Catalyzes the phosphorylation of pantothenate (Pan), the first step in CoA biosynthesis.</text>
</comment>
<feature type="binding site" evidence="16">
    <location>
        <position position="119"/>
    </location>
    <ligand>
        <name>ATP</name>
        <dbReference type="ChEBI" id="CHEBI:30616"/>
    </ligand>
</feature>
<evidence type="ECO:0000256" key="11">
    <source>
        <dbReference type="ARBA" id="ARBA00022840"/>
    </source>
</evidence>
<feature type="active site" description="Proton acceptor" evidence="16">
    <location>
        <position position="96"/>
    </location>
</feature>
<evidence type="ECO:0000313" key="17">
    <source>
        <dbReference type="EMBL" id="SMQ80836.1"/>
    </source>
</evidence>
<evidence type="ECO:0000256" key="3">
    <source>
        <dbReference type="ARBA" id="ARBA00004496"/>
    </source>
</evidence>
<dbReference type="Gene3D" id="3.30.420.40">
    <property type="match status" value="2"/>
</dbReference>
<dbReference type="GO" id="GO:0005737">
    <property type="term" value="C:cytoplasm"/>
    <property type="evidence" value="ECO:0007669"/>
    <property type="project" value="UniProtKB-SubCell"/>
</dbReference>
<proteinExistence type="inferred from homology"/>
<dbReference type="RefSeq" id="WP_086435583.1">
    <property type="nucleotide sequence ID" value="NZ_FXWH01000004.1"/>
</dbReference>
<comment type="similarity">
    <text evidence="14 16">Belongs to the type III pantothenate kinase family.</text>
</comment>
<evidence type="ECO:0000256" key="14">
    <source>
        <dbReference type="ARBA" id="ARBA00038036"/>
    </source>
</evidence>
<comment type="subcellular location">
    <subcellularLocation>
        <location evidence="3 16">Cytoplasm</location>
    </subcellularLocation>
</comment>
<comment type="subunit">
    <text evidence="5 16">Homodimer.</text>
</comment>
<dbReference type="GO" id="GO:0046872">
    <property type="term" value="F:metal ion binding"/>
    <property type="evidence" value="ECO:0007669"/>
    <property type="project" value="UniProtKB-KW"/>
</dbReference>
<evidence type="ECO:0000256" key="7">
    <source>
        <dbReference type="ARBA" id="ARBA00022490"/>
    </source>
</evidence>
<keyword evidence="13 16" id="KW-0173">Coenzyme A biosynthesis</keyword>
<evidence type="ECO:0000256" key="16">
    <source>
        <dbReference type="HAMAP-Rule" id="MF_01274"/>
    </source>
</evidence>
<dbReference type="GO" id="GO:0005524">
    <property type="term" value="F:ATP binding"/>
    <property type="evidence" value="ECO:0007669"/>
    <property type="project" value="UniProtKB-UniRule"/>
</dbReference>
<feature type="binding site" evidence="16">
    <location>
        <position position="87"/>
    </location>
    <ligand>
        <name>substrate</name>
    </ligand>
</feature>
<dbReference type="PANTHER" id="PTHR34265:SF1">
    <property type="entry name" value="TYPE III PANTOTHENATE KINASE"/>
    <property type="match status" value="1"/>
</dbReference>
<dbReference type="NCBIfam" id="TIGR00671">
    <property type="entry name" value="baf"/>
    <property type="match status" value="1"/>
</dbReference>
<protein>
    <recommendedName>
        <fullName evidence="15 16">Type III pantothenate kinase</fullName>
        <ecNumber evidence="6 16">2.7.1.33</ecNumber>
    </recommendedName>
    <alternativeName>
        <fullName evidence="16">PanK-III</fullName>
    </alternativeName>
    <alternativeName>
        <fullName evidence="16">Pantothenic acid kinase</fullName>
    </alternativeName>
</protein>
<dbReference type="Proteomes" id="UP000194450">
    <property type="component" value="Unassembled WGS sequence"/>
</dbReference>
<comment type="catalytic activity">
    <reaction evidence="1 16">
        <text>(R)-pantothenate + ATP = (R)-4'-phosphopantothenate + ADP + H(+)</text>
        <dbReference type="Rhea" id="RHEA:16373"/>
        <dbReference type="ChEBI" id="CHEBI:10986"/>
        <dbReference type="ChEBI" id="CHEBI:15378"/>
        <dbReference type="ChEBI" id="CHEBI:29032"/>
        <dbReference type="ChEBI" id="CHEBI:30616"/>
        <dbReference type="ChEBI" id="CHEBI:456216"/>
        <dbReference type="EC" id="2.7.1.33"/>
    </reaction>
</comment>
<name>A0A1Y6G485_9GAMM</name>
<keyword evidence="11 16" id="KW-0067">ATP-binding</keyword>
<dbReference type="GO" id="GO:0004594">
    <property type="term" value="F:pantothenate kinase activity"/>
    <property type="evidence" value="ECO:0007669"/>
    <property type="project" value="UniProtKB-UniRule"/>
</dbReference>
<keyword evidence="12 16" id="KW-0630">Potassium</keyword>
<evidence type="ECO:0000313" key="18">
    <source>
        <dbReference type="Proteomes" id="UP000194450"/>
    </source>
</evidence>
<evidence type="ECO:0000256" key="4">
    <source>
        <dbReference type="ARBA" id="ARBA00005225"/>
    </source>
</evidence>
<dbReference type="CDD" id="cd24015">
    <property type="entry name" value="ASKHA_NBD_PanK-III"/>
    <property type="match status" value="1"/>
</dbReference>
<dbReference type="InterPro" id="IPR004619">
    <property type="entry name" value="Type_III_PanK"/>
</dbReference>
<evidence type="ECO:0000256" key="10">
    <source>
        <dbReference type="ARBA" id="ARBA00022777"/>
    </source>
</evidence>
<dbReference type="SUPFAM" id="SSF53067">
    <property type="entry name" value="Actin-like ATPase domain"/>
    <property type="match status" value="2"/>
</dbReference>
<dbReference type="UniPathway" id="UPA00241">
    <property type="reaction ID" value="UER00352"/>
</dbReference>
<sequence length="243" mass="26471">MKLLIDAGNTRIKIANLDNEGRLEPVFTGSFEELTSWQPGADIEHAWLSSVGDDDKSSALIDYFESHQIKVTVVATEADAFGVTNAYAEHNTLGVDRWLGLIAAHMEQPKNTVIIDAGTAITVDWLAADGTHLGGWIIPGVELMVTAITSRSRRVFVKDTAYGRANHLGSSTPEGLQDGCVNAFVGIIKQALSVTETELDWSDYRLLLTGGSYPLLPADIKRRGEERPELVLQGLSYYARDPG</sequence>